<dbReference type="SFLD" id="SFLDG01129">
    <property type="entry name" value="C1.5:_HAD__Beta-PGM__Phosphata"/>
    <property type="match status" value="1"/>
</dbReference>
<accession>A0A919Y5J0</accession>
<dbReference type="InterPro" id="IPR044266">
    <property type="entry name" value="PSP_YsaA"/>
</dbReference>
<proteinExistence type="inferred from homology"/>
<evidence type="ECO:0000313" key="5">
    <source>
        <dbReference type="Proteomes" id="UP000678895"/>
    </source>
</evidence>
<evidence type="ECO:0000256" key="1">
    <source>
        <dbReference type="ARBA" id="ARBA00022801"/>
    </source>
</evidence>
<keyword evidence="1 3" id="KW-0378">Hydrolase</keyword>
<dbReference type="SUPFAM" id="SSF56784">
    <property type="entry name" value="HAD-like"/>
    <property type="match status" value="1"/>
</dbReference>
<dbReference type="AlphaFoldDB" id="A0A919Y5J0"/>
<keyword evidence="2 3" id="KW-0460">Magnesium</keyword>
<reference evidence="4" key="1">
    <citation type="submission" date="2021-03" db="EMBL/GenBank/DDBJ databases">
        <title>Antimicrobial resistance genes in bacteria isolated from Japanese honey, and their potential for conferring macrolide and lincosamide resistance in the American foulbrood pathogen Paenibacillus larvae.</title>
        <authorList>
            <person name="Okamoto M."/>
            <person name="Kumagai M."/>
            <person name="Kanamori H."/>
            <person name="Takamatsu D."/>
        </authorList>
    </citation>
    <scope>NUCLEOTIDE SEQUENCE</scope>
    <source>
        <strain evidence="4">J41TS4</strain>
    </source>
</reference>
<comment type="pathway">
    <text evidence="3">Amino-acid biosynthesis; L-serine biosynthesis; L-serine from 3-phospho-D-glycerate: step 3/3.</text>
</comment>
<dbReference type="GO" id="GO:0006564">
    <property type="term" value="P:L-serine biosynthetic process"/>
    <property type="evidence" value="ECO:0007669"/>
    <property type="project" value="UniProtKB-UniRule"/>
</dbReference>
<dbReference type="PANTHER" id="PTHR46470">
    <property type="entry name" value="N-ACYLNEURAMINATE-9-PHOSPHATASE"/>
    <property type="match status" value="1"/>
</dbReference>
<dbReference type="EMBL" id="BORS01000012">
    <property type="protein sequence ID" value="GIO43643.1"/>
    <property type="molecule type" value="Genomic_DNA"/>
</dbReference>
<dbReference type="InterPro" id="IPR051400">
    <property type="entry name" value="HAD-like_hydrolase"/>
</dbReference>
<gene>
    <name evidence="4" type="primary">ysaA</name>
    <name evidence="4" type="ORF">J41TS4_34010</name>
</gene>
<comment type="caution">
    <text evidence="4">The sequence shown here is derived from an EMBL/GenBank/DDBJ whole genome shotgun (WGS) entry which is preliminary data.</text>
</comment>
<dbReference type="InterPro" id="IPR023214">
    <property type="entry name" value="HAD_sf"/>
</dbReference>
<keyword evidence="3" id="KW-0170">Cobalt</keyword>
<comment type="catalytic activity">
    <reaction evidence="3">
        <text>O-phospho-L-serine + H2O = L-serine + phosphate</text>
        <dbReference type="Rhea" id="RHEA:21208"/>
        <dbReference type="ChEBI" id="CHEBI:15377"/>
        <dbReference type="ChEBI" id="CHEBI:33384"/>
        <dbReference type="ChEBI" id="CHEBI:43474"/>
        <dbReference type="ChEBI" id="CHEBI:57524"/>
        <dbReference type="EC" id="3.1.3.3"/>
    </reaction>
</comment>
<comment type="similarity">
    <text evidence="3">Belongs to the HAD-like hydrolase superfamily.</text>
</comment>
<dbReference type="RefSeq" id="WP_301628890.1">
    <property type="nucleotide sequence ID" value="NZ_BORS01000012.1"/>
</dbReference>
<dbReference type="InterPro" id="IPR036412">
    <property type="entry name" value="HAD-like_sf"/>
</dbReference>
<organism evidence="4 5">
    <name type="scientific">Paenibacillus apis</name>
    <dbReference type="NCBI Taxonomy" id="1792174"/>
    <lineage>
        <taxon>Bacteria</taxon>
        <taxon>Bacillati</taxon>
        <taxon>Bacillota</taxon>
        <taxon>Bacilli</taxon>
        <taxon>Bacillales</taxon>
        <taxon>Paenibacillaceae</taxon>
        <taxon>Paenibacillus</taxon>
    </lineage>
</organism>
<comment type="cofactor">
    <cofactor evidence="3">
        <name>Mg(2+)</name>
        <dbReference type="ChEBI" id="CHEBI:18420"/>
    </cofactor>
    <cofactor evidence="3">
        <name>Co(2+)</name>
        <dbReference type="ChEBI" id="CHEBI:48828"/>
    </cofactor>
</comment>
<dbReference type="SFLD" id="SFLDS00003">
    <property type="entry name" value="Haloacid_Dehalogenase"/>
    <property type="match status" value="1"/>
</dbReference>
<evidence type="ECO:0000313" key="4">
    <source>
        <dbReference type="EMBL" id="GIO43643.1"/>
    </source>
</evidence>
<keyword evidence="5" id="KW-1185">Reference proteome</keyword>
<sequence length="264" mass="29835">MTIKAVCFDLDDTLLWDDRSVREAFEATCLKAQEAAGTDPVKLEEAVRREARELYESYETFPFTKMIGINPFEGLWATFSAGEQPEFRKLEQLAPVYRKESWLRGLLSLGVDDERLAGELADLFGRERRSRPHVYEETFRILDELKGKVKLLLLTNGCPALQQEKINGVPELAPYFDHIVISGSFGKGKPDLTIFEHALEKLELNADECLMVGDKLTTDICGGLGAGMTTVWVNREHKARTDEIVPHHEIEHLSELHAIIEAHA</sequence>
<dbReference type="EC" id="3.1.3.3" evidence="3"/>
<name>A0A919Y5J0_9BACL</name>
<dbReference type="Pfam" id="PF00702">
    <property type="entry name" value="Hydrolase"/>
    <property type="match status" value="1"/>
</dbReference>
<keyword evidence="3" id="KW-0718">Serine biosynthesis</keyword>
<dbReference type="NCBIfam" id="TIGR01549">
    <property type="entry name" value="HAD-SF-IA-v1"/>
    <property type="match status" value="1"/>
</dbReference>
<keyword evidence="3" id="KW-0028">Amino-acid biosynthesis</keyword>
<dbReference type="HAMAP" id="MF_02240">
    <property type="entry name" value="PSP"/>
    <property type="match status" value="1"/>
</dbReference>
<evidence type="ECO:0000256" key="2">
    <source>
        <dbReference type="ARBA" id="ARBA00022842"/>
    </source>
</evidence>
<protein>
    <recommendedName>
        <fullName evidence="3">Phosphoserine phosphatase</fullName>
        <shortName evidence="3">PSP</shortName>
        <ecNumber evidence="3">3.1.3.3</ecNumber>
    </recommendedName>
</protein>
<dbReference type="NCBIfam" id="TIGR01509">
    <property type="entry name" value="HAD-SF-IA-v3"/>
    <property type="match status" value="1"/>
</dbReference>
<evidence type="ECO:0000256" key="3">
    <source>
        <dbReference type="HAMAP-Rule" id="MF_02240"/>
    </source>
</evidence>
<dbReference type="Gene3D" id="3.40.50.1000">
    <property type="entry name" value="HAD superfamily/HAD-like"/>
    <property type="match status" value="1"/>
</dbReference>
<comment type="catalytic activity">
    <reaction evidence="3">
        <text>O-phospho-D-serine + H2O = D-serine + phosphate</text>
        <dbReference type="Rhea" id="RHEA:24873"/>
        <dbReference type="ChEBI" id="CHEBI:15377"/>
        <dbReference type="ChEBI" id="CHEBI:35247"/>
        <dbReference type="ChEBI" id="CHEBI:43474"/>
        <dbReference type="ChEBI" id="CHEBI:58680"/>
        <dbReference type="EC" id="3.1.3.3"/>
    </reaction>
</comment>
<dbReference type="PANTHER" id="PTHR46470:SF3">
    <property type="entry name" value="N-ACYLNEURAMINATE-9-PHOSPHATASE"/>
    <property type="match status" value="1"/>
</dbReference>
<comment type="function">
    <text evidence="3">Catalyzes the last step of the phosphorylated serine biosynthetic pathway, i.e. dephosphorylation of O-phospho-L-serine to form L-serine.</text>
</comment>
<dbReference type="InterPro" id="IPR006439">
    <property type="entry name" value="HAD-SF_hydro_IA"/>
</dbReference>
<dbReference type="Gene3D" id="1.20.120.710">
    <property type="entry name" value="Haloacid dehalogenase hydrolase-like domain"/>
    <property type="match status" value="1"/>
</dbReference>
<dbReference type="GO" id="GO:0036424">
    <property type="term" value="F:L-phosphoserine phosphatase activity"/>
    <property type="evidence" value="ECO:0007669"/>
    <property type="project" value="UniProtKB-UniRule"/>
</dbReference>
<dbReference type="Proteomes" id="UP000678895">
    <property type="component" value="Unassembled WGS sequence"/>
</dbReference>